<comment type="caution">
    <text evidence="1">The sequence shown here is derived from an EMBL/GenBank/DDBJ whole genome shotgun (WGS) entry which is preliminary data.</text>
</comment>
<name>A0A2G1UQ63_9GAMM</name>
<gene>
    <name evidence="1" type="ORF">CLH61_01065</name>
</gene>
<evidence type="ECO:0000313" key="1">
    <source>
        <dbReference type="EMBL" id="PHQ16603.1"/>
    </source>
</evidence>
<dbReference type="RefSeq" id="WP_099612854.1">
    <property type="nucleotide sequence ID" value="NZ_KZ319367.1"/>
</dbReference>
<accession>A0A2G1UQ63</accession>
<protein>
    <submittedName>
        <fullName evidence="1">Uncharacterized protein</fullName>
    </submittedName>
</protein>
<reference evidence="1 2" key="1">
    <citation type="submission" date="2017-09" db="EMBL/GenBank/DDBJ databases">
        <title>The draft genome sequences of Marinobacter sp. PWS21.</title>
        <authorList>
            <person name="Cao J."/>
        </authorList>
    </citation>
    <scope>NUCLEOTIDE SEQUENCE [LARGE SCALE GENOMIC DNA]</scope>
    <source>
        <strain evidence="1 2">PWS21</strain>
    </source>
</reference>
<organism evidence="1 2">
    <name type="scientific">Marinobacter profundi</name>
    <dbReference type="NCBI Taxonomy" id="2666256"/>
    <lineage>
        <taxon>Bacteria</taxon>
        <taxon>Pseudomonadati</taxon>
        <taxon>Pseudomonadota</taxon>
        <taxon>Gammaproteobacteria</taxon>
        <taxon>Pseudomonadales</taxon>
        <taxon>Marinobacteraceae</taxon>
        <taxon>Marinobacter</taxon>
    </lineage>
</organism>
<evidence type="ECO:0000313" key="2">
    <source>
        <dbReference type="Proteomes" id="UP000231409"/>
    </source>
</evidence>
<dbReference type="AlphaFoldDB" id="A0A2G1UQ63"/>
<dbReference type="PROSITE" id="PS51257">
    <property type="entry name" value="PROKAR_LIPOPROTEIN"/>
    <property type="match status" value="1"/>
</dbReference>
<proteinExistence type="predicted"/>
<dbReference type="EMBL" id="NTFH01000003">
    <property type="protein sequence ID" value="PHQ16603.1"/>
    <property type="molecule type" value="Genomic_DNA"/>
</dbReference>
<dbReference type="Proteomes" id="UP000231409">
    <property type="component" value="Unassembled WGS sequence"/>
</dbReference>
<keyword evidence="2" id="KW-1185">Reference proteome</keyword>
<sequence>MKKLVVVLMAAAALTGCKDRVIWEDSGKVDSSVENREVWNSNGKLDSGSRTIWNDANGNPVIK</sequence>